<evidence type="ECO:0000313" key="2">
    <source>
        <dbReference type="EMBL" id="MBM3331364.1"/>
    </source>
</evidence>
<proteinExistence type="predicted"/>
<evidence type="ECO:0000256" key="1">
    <source>
        <dbReference type="SAM" id="MobiDB-lite"/>
    </source>
</evidence>
<evidence type="ECO:0000313" key="3">
    <source>
        <dbReference type="Proteomes" id="UP000779900"/>
    </source>
</evidence>
<organism evidence="2 3">
    <name type="scientific">candidate division WOR-3 bacterium</name>
    <dbReference type="NCBI Taxonomy" id="2052148"/>
    <lineage>
        <taxon>Bacteria</taxon>
        <taxon>Bacteria division WOR-3</taxon>
    </lineage>
</organism>
<feature type="region of interest" description="Disordered" evidence="1">
    <location>
        <begin position="1"/>
        <end position="59"/>
    </location>
</feature>
<dbReference type="AlphaFoldDB" id="A0A938BT37"/>
<feature type="compositionally biased region" description="Basic and acidic residues" evidence="1">
    <location>
        <begin position="1"/>
        <end position="20"/>
    </location>
</feature>
<name>A0A938BT37_UNCW3</name>
<protein>
    <submittedName>
        <fullName evidence="2">Uncharacterized protein</fullName>
    </submittedName>
</protein>
<comment type="caution">
    <text evidence="2">The sequence shown here is derived from an EMBL/GenBank/DDBJ whole genome shotgun (WGS) entry which is preliminary data.</text>
</comment>
<gene>
    <name evidence="2" type="ORF">FJY68_05860</name>
</gene>
<sequence length="59" mass="6431">MKQALEEVEAKVEGEARYEPDSDFSPPPDDDCPGRSFTTKTPGHQGPVEVCSYLGSDDD</sequence>
<dbReference type="Proteomes" id="UP000779900">
    <property type="component" value="Unassembled WGS sequence"/>
</dbReference>
<accession>A0A938BT37</accession>
<reference evidence="2" key="1">
    <citation type="submission" date="2019-03" db="EMBL/GenBank/DDBJ databases">
        <title>Lake Tanganyika Metagenome-Assembled Genomes (MAGs).</title>
        <authorList>
            <person name="Tran P."/>
        </authorList>
    </citation>
    <scope>NUCLEOTIDE SEQUENCE</scope>
    <source>
        <strain evidence="2">K_DeepCast_150m_m2_040</strain>
    </source>
</reference>
<dbReference type="EMBL" id="VGIR01000027">
    <property type="protein sequence ID" value="MBM3331364.1"/>
    <property type="molecule type" value="Genomic_DNA"/>
</dbReference>